<accession>A0ABV1IV54</accession>
<dbReference type="EMBL" id="JBBNIN010000010">
    <property type="protein sequence ID" value="MEQ2711103.1"/>
    <property type="molecule type" value="Genomic_DNA"/>
</dbReference>
<organism evidence="1 2">
    <name type="scientific">Anaerostipes amylophilus</name>
    <dbReference type="NCBI Taxonomy" id="2981779"/>
    <lineage>
        <taxon>Bacteria</taxon>
        <taxon>Bacillati</taxon>
        <taxon>Bacillota</taxon>
        <taxon>Clostridia</taxon>
        <taxon>Lachnospirales</taxon>
        <taxon>Lachnospiraceae</taxon>
        <taxon>Anaerostipes</taxon>
    </lineage>
</organism>
<evidence type="ECO:0000313" key="1">
    <source>
        <dbReference type="EMBL" id="MEQ2711103.1"/>
    </source>
</evidence>
<protein>
    <recommendedName>
        <fullName evidence="3">RHS repeat protein</fullName>
    </recommendedName>
</protein>
<dbReference type="Gene3D" id="2.180.10.10">
    <property type="entry name" value="RHS repeat-associated core"/>
    <property type="match status" value="1"/>
</dbReference>
<evidence type="ECO:0008006" key="3">
    <source>
        <dbReference type="Google" id="ProtNLM"/>
    </source>
</evidence>
<proteinExistence type="predicted"/>
<sequence length="191" mass="20775">MTDKTWTDHAGNAVRSLSSGIYTDHVFTDDGKEIAAVTLGSSTDGEGKISLTLYNKEGKTTHTISQPVVDGDSITTGKDTIINETAYDVNGNVTTYTYDAENRLSKVSVTDKDGKTAVIQQNRYNGDGQRIQKVEGSKTTNYYYQDGVVSYTTDGDNSQTSQNLIGTDGNILATQKYGSDHTDYLLYHVVS</sequence>
<dbReference type="Proteomes" id="UP001482154">
    <property type="component" value="Unassembled WGS sequence"/>
</dbReference>
<reference evidence="1 2" key="1">
    <citation type="submission" date="2024-04" db="EMBL/GenBank/DDBJ databases">
        <title>Human intestinal bacterial collection.</title>
        <authorList>
            <person name="Pauvert C."/>
            <person name="Hitch T.C.A."/>
            <person name="Clavel T."/>
        </authorList>
    </citation>
    <scope>NUCLEOTIDE SEQUENCE [LARGE SCALE GENOMIC DNA]</scope>
    <source>
        <strain evidence="1 2">CLA-AA-H249</strain>
    </source>
</reference>
<keyword evidence="2" id="KW-1185">Reference proteome</keyword>
<evidence type="ECO:0000313" key="2">
    <source>
        <dbReference type="Proteomes" id="UP001482154"/>
    </source>
</evidence>
<dbReference type="RefSeq" id="WP_212385664.1">
    <property type="nucleotide sequence ID" value="NZ_JBBNIN010000010.1"/>
</dbReference>
<dbReference type="Pfam" id="PF05593">
    <property type="entry name" value="RHS_repeat"/>
    <property type="match status" value="1"/>
</dbReference>
<comment type="caution">
    <text evidence="1">The sequence shown here is derived from an EMBL/GenBank/DDBJ whole genome shotgun (WGS) entry which is preliminary data.</text>
</comment>
<gene>
    <name evidence="1" type="ORF">AAAU51_07960</name>
</gene>
<dbReference type="InterPro" id="IPR031325">
    <property type="entry name" value="RHS_repeat"/>
</dbReference>
<name>A0ABV1IV54_9FIRM</name>